<protein>
    <submittedName>
        <fullName evidence="3">Uncharacterized protein</fullName>
    </submittedName>
</protein>
<dbReference type="EMBL" id="MQMF01000002">
    <property type="protein sequence ID" value="OOE12854.1"/>
    <property type="molecule type" value="Genomic_DNA"/>
</dbReference>
<dbReference type="Proteomes" id="UP000188597">
    <property type="component" value="Unassembled WGS sequence"/>
</dbReference>
<reference evidence="3 4" key="1">
    <citation type="submission" date="2016-11" db="EMBL/GenBank/DDBJ databases">
        <authorList>
            <person name="Jaros S."/>
            <person name="Januszkiewicz K."/>
            <person name="Wedrychowicz H."/>
        </authorList>
    </citation>
    <scope>NUCLEOTIDE SEQUENCE [LARGE SCALE GENOMIC DNA]</scope>
    <source>
        <strain evidence="3 4">Con a/3</strain>
    </source>
</reference>
<evidence type="ECO:0000313" key="4">
    <source>
        <dbReference type="Proteomes" id="UP000188597"/>
    </source>
</evidence>
<sequence>MKNGSIGEKLSSSGGNSIFTGVNNRFIDGKDTSIGERVTEKRTRTVNPYKPHRSPQPIILLHLNFLSIYLIRIFFSF</sequence>
<name>A0A1V3G8V6_9BACL</name>
<dbReference type="AlphaFoldDB" id="A0A1V3G8V6"/>
<comment type="caution">
    <text evidence="3">The sequence shown here is derived from an EMBL/GenBank/DDBJ whole genome shotgun (WGS) entry which is preliminary data.</text>
</comment>
<evidence type="ECO:0000256" key="2">
    <source>
        <dbReference type="SAM" id="Phobius"/>
    </source>
</evidence>
<gene>
    <name evidence="3" type="ORF">UN64_12455</name>
</gene>
<accession>A0A1V3G8V6</accession>
<feature type="region of interest" description="Disordered" evidence="1">
    <location>
        <begin position="1"/>
        <end position="21"/>
    </location>
</feature>
<keyword evidence="2" id="KW-0472">Membrane</keyword>
<proteinExistence type="predicted"/>
<feature type="compositionally biased region" description="Polar residues" evidence="1">
    <location>
        <begin position="10"/>
        <end position="21"/>
    </location>
</feature>
<evidence type="ECO:0000256" key="1">
    <source>
        <dbReference type="SAM" id="MobiDB-lite"/>
    </source>
</evidence>
<feature type="transmembrane region" description="Helical" evidence="2">
    <location>
        <begin position="58"/>
        <end position="75"/>
    </location>
</feature>
<keyword evidence="2" id="KW-1133">Transmembrane helix</keyword>
<evidence type="ECO:0000313" key="3">
    <source>
        <dbReference type="EMBL" id="OOE12854.1"/>
    </source>
</evidence>
<organism evidence="3 4">
    <name type="scientific">Fictibacillus arsenicus</name>
    <dbReference type="NCBI Taxonomy" id="255247"/>
    <lineage>
        <taxon>Bacteria</taxon>
        <taxon>Bacillati</taxon>
        <taxon>Bacillota</taxon>
        <taxon>Bacilli</taxon>
        <taxon>Bacillales</taxon>
        <taxon>Fictibacillaceae</taxon>
        <taxon>Fictibacillus</taxon>
    </lineage>
</organism>
<keyword evidence="2" id="KW-0812">Transmembrane</keyword>